<gene>
    <name evidence="1" type="ORF">ISG29_15370</name>
</gene>
<evidence type="ECO:0000313" key="1">
    <source>
        <dbReference type="EMBL" id="MBF4163074.1"/>
    </source>
</evidence>
<name>A0A930YE26_9ACTN</name>
<proteinExistence type="predicted"/>
<evidence type="ECO:0008006" key="3">
    <source>
        <dbReference type="Google" id="ProtNLM"/>
    </source>
</evidence>
<dbReference type="Proteomes" id="UP000656804">
    <property type="component" value="Unassembled WGS sequence"/>
</dbReference>
<dbReference type="RefSeq" id="WP_194504334.1">
    <property type="nucleotide sequence ID" value="NZ_JADIVZ010000009.1"/>
</dbReference>
<dbReference type="AlphaFoldDB" id="A0A930YE26"/>
<dbReference type="EMBL" id="JADIVZ010000009">
    <property type="protein sequence ID" value="MBF4163074.1"/>
    <property type="molecule type" value="Genomic_DNA"/>
</dbReference>
<keyword evidence="2" id="KW-1185">Reference proteome</keyword>
<reference evidence="1" key="1">
    <citation type="submission" date="2020-11" db="EMBL/GenBank/DDBJ databases">
        <title>Nocardioides sp. CBS4Y-1, whole genome shotgun sequence.</title>
        <authorList>
            <person name="Tuo L."/>
        </authorList>
    </citation>
    <scope>NUCLEOTIDE SEQUENCE</scope>
    <source>
        <strain evidence="1">CBS4Y-1</strain>
    </source>
</reference>
<accession>A0A930YE26</accession>
<protein>
    <recommendedName>
        <fullName evidence="3">DUF559 domain-containing protein</fullName>
    </recommendedName>
</protein>
<evidence type="ECO:0000313" key="2">
    <source>
        <dbReference type="Proteomes" id="UP000656804"/>
    </source>
</evidence>
<organism evidence="1 2">
    <name type="scientific">Nocardioides acrostichi</name>
    <dbReference type="NCBI Taxonomy" id="2784339"/>
    <lineage>
        <taxon>Bacteria</taxon>
        <taxon>Bacillati</taxon>
        <taxon>Actinomycetota</taxon>
        <taxon>Actinomycetes</taxon>
        <taxon>Propionibacteriales</taxon>
        <taxon>Nocardioidaceae</taxon>
        <taxon>Nocardioides</taxon>
    </lineage>
</organism>
<comment type="caution">
    <text evidence="1">The sequence shown here is derived from an EMBL/GenBank/DDBJ whole genome shotgun (WGS) entry which is preliminary data.</text>
</comment>
<sequence>MDESDPATVPEALRGHFRLATLDRVSWGLFLPRRDGLSELEAWHRELIALREVMPKHAVFTHVTGARLRGWRLPRLQGTVPVFAAVREGDRSPRRHGLICSRLRRDPPHLKGVVARPTLDDDGLPRPGLLETDAPAEILLRAARDLGTLDLVIMIDSARRLGDLEPGDLDAVLGSGRPGVNLLRGAWQLSDPRTESVPESLLHCFLRCLGVKVEPQVALADEDGVQFGRGDFGVEGTSLVYEYDGAEHRTARRQTADLRRERRMGANYIRKAWTLDELLNHPAVVAHEIDRDLGRPHRPDDVRAWKHLVDNSQYGEIGRRRTMNRWWRNSGLDDWSRTA</sequence>